<gene>
    <name evidence="5" type="ORF">BSZ05_24335</name>
</gene>
<dbReference type="GO" id="GO:0003677">
    <property type="term" value="F:DNA binding"/>
    <property type="evidence" value="ECO:0007669"/>
    <property type="project" value="UniProtKB-UniRule"/>
</dbReference>
<keyword evidence="3" id="KW-0812">Transmembrane</keyword>
<evidence type="ECO:0000256" key="2">
    <source>
        <dbReference type="PROSITE-ProRule" id="PRU01091"/>
    </source>
</evidence>
<accession>A0AAN1FLM0</accession>
<feature type="DNA-binding region" description="OmpR/PhoB-type" evidence="2">
    <location>
        <begin position="1"/>
        <end position="100"/>
    </location>
</feature>
<feature type="transmembrane region" description="Helical" evidence="3">
    <location>
        <begin position="151"/>
        <end position="173"/>
    </location>
</feature>
<dbReference type="InterPro" id="IPR036388">
    <property type="entry name" value="WH-like_DNA-bd_sf"/>
</dbReference>
<dbReference type="InterPro" id="IPR001867">
    <property type="entry name" value="OmpR/PhoB-type_DNA-bd"/>
</dbReference>
<proteinExistence type="predicted"/>
<evidence type="ECO:0000313" key="5">
    <source>
        <dbReference type="EMBL" id="ASI92891.1"/>
    </source>
</evidence>
<keyword evidence="1 2" id="KW-0238">DNA-binding</keyword>
<evidence type="ECO:0000259" key="4">
    <source>
        <dbReference type="PROSITE" id="PS51755"/>
    </source>
</evidence>
<reference evidence="6" key="1">
    <citation type="submission" date="2016-12" db="EMBL/GenBank/DDBJ databases">
        <title>Comparative genomic analysis reveals the diversity, evolution, and environmental adaptation strategies of the genus Vibrio.</title>
        <authorList>
            <person name="Lin H."/>
            <person name="Wang X."/>
            <person name="Zhang X.-H."/>
        </authorList>
    </citation>
    <scope>NUCLEOTIDE SEQUENCE [LARGE SCALE GENOMIC DNA]</scope>
    <source>
        <strain evidence="6">QT6D1</strain>
    </source>
</reference>
<organism evidence="5 6">
    <name type="scientific">Vibrio mediterranei</name>
    <dbReference type="NCBI Taxonomy" id="689"/>
    <lineage>
        <taxon>Bacteria</taxon>
        <taxon>Pseudomonadati</taxon>
        <taxon>Pseudomonadota</taxon>
        <taxon>Gammaproteobacteria</taxon>
        <taxon>Vibrionales</taxon>
        <taxon>Vibrionaceae</taxon>
        <taxon>Vibrio</taxon>
    </lineage>
</organism>
<dbReference type="Gene3D" id="1.10.10.10">
    <property type="entry name" value="Winged helix-like DNA-binding domain superfamily/Winged helix DNA-binding domain"/>
    <property type="match status" value="1"/>
</dbReference>
<dbReference type="SMART" id="SM00862">
    <property type="entry name" value="Trans_reg_C"/>
    <property type="match status" value="1"/>
</dbReference>
<dbReference type="KEGG" id="vsh:BSZ05_24335"/>
<dbReference type="Proteomes" id="UP000197092">
    <property type="component" value="Chromosome 2"/>
</dbReference>
<keyword evidence="3" id="KW-1133">Transmembrane helix</keyword>
<dbReference type="GO" id="GO:0006355">
    <property type="term" value="P:regulation of DNA-templated transcription"/>
    <property type="evidence" value="ECO:0007669"/>
    <property type="project" value="InterPro"/>
</dbReference>
<dbReference type="SUPFAM" id="SSF46894">
    <property type="entry name" value="C-terminal effector domain of the bipartite response regulators"/>
    <property type="match status" value="1"/>
</dbReference>
<dbReference type="GO" id="GO:0000160">
    <property type="term" value="P:phosphorelay signal transduction system"/>
    <property type="evidence" value="ECO:0007669"/>
    <property type="project" value="InterPro"/>
</dbReference>
<dbReference type="InterPro" id="IPR016032">
    <property type="entry name" value="Sig_transdc_resp-reg_C-effctor"/>
</dbReference>
<sequence length="267" mass="29495">MNYHKRHDLVIDLDNRTLTKTSSDKVITLSPSECLILKHLMNNGSQTLGRDYLLTHCWPGRVVTNSSLNVAIKNIRNALLEVESCCKVITVQKEGYCLVVPEQSDVQVVGFDGSRSTVNADQPKLDAVNPPLEASDPSPSRYHSLAKLSQFSYQFAPFGAGIAVSILVIVLFFRIGFFMERTAINGIDVYHDNAALDSQLMADLSSLAKPGVEAIYMHRIGIECFDIQVVLLDSNGWQEIGGSYFQPTLCSEEQKPLEATEATPDEV</sequence>
<protein>
    <submittedName>
        <fullName evidence="5">Transcriptional regulator</fullName>
    </submittedName>
</protein>
<dbReference type="Pfam" id="PF00486">
    <property type="entry name" value="Trans_reg_C"/>
    <property type="match status" value="1"/>
</dbReference>
<name>A0AAN1FLM0_9VIBR</name>
<feature type="domain" description="OmpR/PhoB-type" evidence="4">
    <location>
        <begin position="1"/>
        <end position="100"/>
    </location>
</feature>
<dbReference type="PROSITE" id="PS51755">
    <property type="entry name" value="OMPR_PHOB"/>
    <property type="match status" value="1"/>
</dbReference>
<dbReference type="AlphaFoldDB" id="A0AAN1FLM0"/>
<dbReference type="CDD" id="cd00383">
    <property type="entry name" value="trans_reg_C"/>
    <property type="match status" value="1"/>
</dbReference>
<dbReference type="RefSeq" id="WP_088878726.1">
    <property type="nucleotide sequence ID" value="NZ_CP018309.1"/>
</dbReference>
<evidence type="ECO:0000256" key="1">
    <source>
        <dbReference type="ARBA" id="ARBA00023125"/>
    </source>
</evidence>
<keyword evidence="3" id="KW-0472">Membrane</keyword>
<evidence type="ECO:0000313" key="6">
    <source>
        <dbReference type="Proteomes" id="UP000197092"/>
    </source>
</evidence>
<dbReference type="EMBL" id="CP018309">
    <property type="protein sequence ID" value="ASI92891.1"/>
    <property type="molecule type" value="Genomic_DNA"/>
</dbReference>
<evidence type="ECO:0000256" key="3">
    <source>
        <dbReference type="SAM" id="Phobius"/>
    </source>
</evidence>